<dbReference type="NCBIfam" id="NF006053">
    <property type="entry name" value="PRK08201.1"/>
    <property type="match status" value="1"/>
</dbReference>
<dbReference type="Pfam" id="PF07687">
    <property type="entry name" value="M20_dimer"/>
    <property type="match status" value="1"/>
</dbReference>
<keyword evidence="6" id="KW-1185">Reference proteome</keyword>
<keyword evidence="2" id="KW-0479">Metal-binding</keyword>
<reference evidence="5 6" key="1">
    <citation type="submission" date="2019-02" db="EMBL/GenBank/DDBJ databases">
        <title>Deep-cultivation of Planctomycetes and their phenomic and genomic characterization uncovers novel biology.</title>
        <authorList>
            <person name="Wiegand S."/>
            <person name="Jogler M."/>
            <person name="Boedeker C."/>
            <person name="Pinto D."/>
            <person name="Vollmers J."/>
            <person name="Rivas-Marin E."/>
            <person name="Kohn T."/>
            <person name="Peeters S.H."/>
            <person name="Heuer A."/>
            <person name="Rast P."/>
            <person name="Oberbeckmann S."/>
            <person name="Bunk B."/>
            <person name="Jeske O."/>
            <person name="Meyerdierks A."/>
            <person name="Storesund J.E."/>
            <person name="Kallscheuer N."/>
            <person name="Luecker S."/>
            <person name="Lage O.M."/>
            <person name="Pohl T."/>
            <person name="Merkel B.J."/>
            <person name="Hornburger P."/>
            <person name="Mueller R.-W."/>
            <person name="Bruemmer F."/>
            <person name="Labrenz M."/>
            <person name="Spormann A.M."/>
            <person name="Op den Camp H."/>
            <person name="Overmann J."/>
            <person name="Amann R."/>
            <person name="Jetten M.S.M."/>
            <person name="Mascher T."/>
            <person name="Medema M.H."/>
            <person name="Devos D.P."/>
            <person name="Kaster A.-K."/>
            <person name="Ovreas L."/>
            <person name="Rohde M."/>
            <person name="Galperin M.Y."/>
            <person name="Jogler C."/>
        </authorList>
    </citation>
    <scope>NUCLEOTIDE SEQUENCE [LARGE SCALE GENOMIC DNA]</scope>
    <source>
        <strain evidence="5 6">Pan189</strain>
    </source>
</reference>
<dbReference type="PANTHER" id="PTHR43270">
    <property type="entry name" value="BETA-ALA-HIS DIPEPTIDASE"/>
    <property type="match status" value="1"/>
</dbReference>
<dbReference type="NCBIfam" id="NF005914">
    <property type="entry name" value="PRK07907.1"/>
    <property type="match status" value="1"/>
</dbReference>
<dbReference type="InterPro" id="IPR002933">
    <property type="entry name" value="Peptidase_M20"/>
</dbReference>
<dbReference type="NCBIfam" id="NF006579">
    <property type="entry name" value="PRK09104.1"/>
    <property type="match status" value="1"/>
</dbReference>
<dbReference type="KEGG" id="svp:Pan189_21310"/>
<accession>A0A517R1H3</accession>
<dbReference type="Proteomes" id="UP000317318">
    <property type="component" value="Chromosome"/>
</dbReference>
<organism evidence="5 6">
    <name type="scientific">Stratiformator vulcanicus</name>
    <dbReference type="NCBI Taxonomy" id="2527980"/>
    <lineage>
        <taxon>Bacteria</taxon>
        <taxon>Pseudomonadati</taxon>
        <taxon>Planctomycetota</taxon>
        <taxon>Planctomycetia</taxon>
        <taxon>Planctomycetales</taxon>
        <taxon>Planctomycetaceae</taxon>
        <taxon>Stratiformator</taxon>
    </lineage>
</organism>
<dbReference type="AlphaFoldDB" id="A0A517R1H3"/>
<dbReference type="GO" id="GO:0008233">
    <property type="term" value="F:peptidase activity"/>
    <property type="evidence" value="ECO:0007669"/>
    <property type="project" value="UniProtKB-KW"/>
</dbReference>
<name>A0A517R1H3_9PLAN</name>
<dbReference type="RefSeq" id="WP_145363839.1">
    <property type="nucleotide sequence ID" value="NZ_CP036268.1"/>
</dbReference>
<proteinExistence type="predicted"/>
<evidence type="ECO:0000256" key="1">
    <source>
        <dbReference type="ARBA" id="ARBA00022670"/>
    </source>
</evidence>
<gene>
    <name evidence="5" type="primary">dapE_1</name>
    <name evidence="5" type="ORF">Pan189_21310</name>
</gene>
<dbReference type="GO" id="GO:0009014">
    <property type="term" value="F:succinyl-diaminopimelate desuccinylase activity"/>
    <property type="evidence" value="ECO:0007669"/>
    <property type="project" value="UniProtKB-EC"/>
</dbReference>
<evidence type="ECO:0000313" key="5">
    <source>
        <dbReference type="EMBL" id="QDT37749.1"/>
    </source>
</evidence>
<evidence type="ECO:0000256" key="2">
    <source>
        <dbReference type="ARBA" id="ARBA00022723"/>
    </source>
</evidence>
<dbReference type="EMBL" id="CP036268">
    <property type="protein sequence ID" value="QDT37749.1"/>
    <property type="molecule type" value="Genomic_DNA"/>
</dbReference>
<dbReference type="EC" id="3.5.1.18" evidence="5"/>
<dbReference type="SUPFAM" id="SSF53187">
    <property type="entry name" value="Zn-dependent exopeptidases"/>
    <property type="match status" value="1"/>
</dbReference>
<evidence type="ECO:0000256" key="3">
    <source>
        <dbReference type="ARBA" id="ARBA00022801"/>
    </source>
</evidence>
<dbReference type="GO" id="GO:0006508">
    <property type="term" value="P:proteolysis"/>
    <property type="evidence" value="ECO:0007669"/>
    <property type="project" value="UniProtKB-KW"/>
</dbReference>
<dbReference type="PANTHER" id="PTHR43270:SF12">
    <property type="entry name" value="SUCCINYL-DIAMINOPIMELATE DESUCCINYLASE"/>
    <property type="match status" value="1"/>
</dbReference>
<keyword evidence="3 5" id="KW-0378">Hydrolase</keyword>
<feature type="domain" description="Peptidase M20 dimerisation" evidence="4">
    <location>
        <begin position="196"/>
        <end position="356"/>
    </location>
</feature>
<dbReference type="InterPro" id="IPR051458">
    <property type="entry name" value="Cyt/Met_Dipeptidase"/>
</dbReference>
<dbReference type="Gene3D" id="3.30.70.360">
    <property type="match status" value="1"/>
</dbReference>
<evidence type="ECO:0000313" key="6">
    <source>
        <dbReference type="Proteomes" id="UP000317318"/>
    </source>
</evidence>
<evidence type="ECO:0000259" key="4">
    <source>
        <dbReference type="Pfam" id="PF07687"/>
    </source>
</evidence>
<dbReference type="Pfam" id="PF01546">
    <property type="entry name" value="Peptidase_M20"/>
    <property type="match status" value="1"/>
</dbReference>
<dbReference type="Gene3D" id="3.40.630.10">
    <property type="entry name" value="Zn peptidases"/>
    <property type="match status" value="1"/>
</dbReference>
<keyword evidence="1" id="KW-0645">Protease</keyword>
<dbReference type="InterPro" id="IPR011650">
    <property type="entry name" value="Peptidase_M20_dimer"/>
</dbReference>
<dbReference type="OrthoDB" id="9761532at2"/>
<sequence length="457" mass="49079">MADSMASVESILAQDADRYVEDLKALLRIPSVSADTAFHDHCLSAAAETAEQLEAAGCSAEIISTAGFPIVLGRSPEVPGASTVLVYGHYDVQPPDPLDEWETPAFEPTIRDGRIYARGATDDKGQMLTHIKSVDAWTKAAGHPPINVVFVIEGEEEVGSDNLDQFLKDHREKLKADVAVISDTSMYGPDIPAITYGLRGIVACEVTLTGPSQDLHSGIFGGAIANPCNELATLIGSLHDADGRVTVEGFYDDVRSLTDQERQAFADLPFDEATFCNNIGVKAPRGEAGFTTTERRWARPTCDVNGLFGGYSGEGPKTIVPSKATAKITCRLVPDQKPEAILDALKRHLEDRLPDGVTMSFMTYHGAPAFVMDPDHPAMAAASTAIDRAFGKPPVLIREGGSIPVVASLKSILDVDTLLLGWGQNTDNLHSPNERFSLKDFQRGIHASAALWAELAK</sequence>
<dbReference type="GO" id="GO:0046872">
    <property type="term" value="F:metal ion binding"/>
    <property type="evidence" value="ECO:0007669"/>
    <property type="project" value="UniProtKB-KW"/>
</dbReference>
<protein>
    <submittedName>
        <fullName evidence="5">Succinyl-diaminopimelate desuccinylase</fullName>
        <ecNumber evidence="5">3.5.1.18</ecNumber>
    </submittedName>
</protein>